<accession>A0A7X5Y0T9</accession>
<comment type="caution">
    <text evidence="1">The sequence shown here is derived from an EMBL/GenBank/DDBJ whole genome shotgun (WGS) entry which is preliminary data.</text>
</comment>
<dbReference type="AlphaFoldDB" id="A0A7X5Y0T9"/>
<dbReference type="Proteomes" id="UP000531251">
    <property type="component" value="Unassembled WGS sequence"/>
</dbReference>
<dbReference type="EMBL" id="JAATJB010000011">
    <property type="protein sequence ID" value="NJB98978.1"/>
    <property type="molecule type" value="Genomic_DNA"/>
</dbReference>
<protein>
    <submittedName>
        <fullName evidence="1">Uncharacterized protein</fullName>
    </submittedName>
</protein>
<organism evidence="1 2">
    <name type="scientific">Sphingomonas trueperi</name>
    <dbReference type="NCBI Taxonomy" id="53317"/>
    <lineage>
        <taxon>Bacteria</taxon>
        <taxon>Pseudomonadati</taxon>
        <taxon>Pseudomonadota</taxon>
        <taxon>Alphaproteobacteria</taxon>
        <taxon>Sphingomonadales</taxon>
        <taxon>Sphingomonadaceae</taxon>
        <taxon>Sphingomonas</taxon>
    </lineage>
</organism>
<evidence type="ECO:0000313" key="2">
    <source>
        <dbReference type="Proteomes" id="UP000531251"/>
    </source>
</evidence>
<reference evidence="1 2" key="1">
    <citation type="submission" date="2020-03" db="EMBL/GenBank/DDBJ databases">
        <title>Genomic Encyclopedia of Type Strains, Phase IV (KMG-IV): sequencing the most valuable type-strain genomes for metagenomic binning, comparative biology and taxonomic classification.</title>
        <authorList>
            <person name="Goeker M."/>
        </authorList>
    </citation>
    <scope>NUCLEOTIDE SEQUENCE [LARGE SCALE GENOMIC DNA]</scope>
    <source>
        <strain evidence="1 2">DSM 7225</strain>
    </source>
</reference>
<evidence type="ECO:0000313" key="1">
    <source>
        <dbReference type="EMBL" id="NJB98978.1"/>
    </source>
</evidence>
<name>A0A7X5Y0T9_9SPHN</name>
<sequence length="59" mass="6489">MPDLERAIEAAARALCRLDGHPENIKFEGKPMWKSYLSGARTAVEAAIPHLRSADDQSP</sequence>
<proteinExistence type="predicted"/>
<dbReference type="RefSeq" id="WP_123905547.1">
    <property type="nucleotide sequence ID" value="NZ_BAAADY010000004.1"/>
</dbReference>
<gene>
    <name evidence="1" type="ORF">GGR89_003317</name>
</gene>
<keyword evidence="2" id="KW-1185">Reference proteome</keyword>